<dbReference type="SUPFAM" id="SSF51658">
    <property type="entry name" value="Xylose isomerase-like"/>
    <property type="match status" value="1"/>
</dbReference>
<dbReference type="PANTHER" id="PTHR43489">
    <property type="entry name" value="ISOMERASE"/>
    <property type="match status" value="1"/>
</dbReference>
<dbReference type="InterPro" id="IPR026040">
    <property type="entry name" value="HyI-like"/>
</dbReference>
<reference evidence="4 5" key="1">
    <citation type="submission" date="2021-02" db="EMBL/GenBank/DDBJ databases">
        <title>Niveibacterium changnyeongensis HC41.</title>
        <authorList>
            <person name="Kang M."/>
        </authorList>
    </citation>
    <scope>NUCLEOTIDE SEQUENCE [LARGE SCALE GENOMIC DNA]</scope>
    <source>
        <strain evidence="4 5">HC41</strain>
    </source>
</reference>
<dbReference type="InterPro" id="IPR013022">
    <property type="entry name" value="Xyl_isomerase-like_TIM-brl"/>
</dbReference>
<dbReference type="InterPro" id="IPR053398">
    <property type="entry name" value="HPT_OtnI_isomerases"/>
</dbReference>
<gene>
    <name evidence="4" type="ORF">JY500_14730</name>
</gene>
<dbReference type="NCBIfam" id="NF043033">
    <property type="entry name" value="OxoTetrIsom"/>
    <property type="match status" value="1"/>
</dbReference>
<keyword evidence="5" id="KW-1185">Reference proteome</keyword>
<dbReference type="Proteomes" id="UP000663570">
    <property type="component" value="Chromosome"/>
</dbReference>
<evidence type="ECO:0000313" key="5">
    <source>
        <dbReference type="Proteomes" id="UP000663570"/>
    </source>
</evidence>
<accession>A0ABX7MC05</accession>
<evidence type="ECO:0000256" key="2">
    <source>
        <dbReference type="PIRNR" id="PIRNR006241"/>
    </source>
</evidence>
<evidence type="ECO:0000259" key="3">
    <source>
        <dbReference type="Pfam" id="PF01261"/>
    </source>
</evidence>
<evidence type="ECO:0000313" key="4">
    <source>
        <dbReference type="EMBL" id="QSI79241.1"/>
    </source>
</evidence>
<dbReference type="Gene3D" id="3.20.20.150">
    <property type="entry name" value="Divalent-metal-dependent TIM barrel enzymes"/>
    <property type="match status" value="1"/>
</dbReference>
<name>A0ABX7MC05_9RHOO</name>
<dbReference type="PANTHER" id="PTHR43489:SF6">
    <property type="entry name" value="HYDROXYPYRUVATE ISOMERASE-RELATED"/>
    <property type="match status" value="1"/>
</dbReference>
<organism evidence="4 5">
    <name type="scientific">Niveibacterium microcysteis</name>
    <dbReference type="NCBI Taxonomy" id="2811415"/>
    <lineage>
        <taxon>Bacteria</taxon>
        <taxon>Pseudomonadati</taxon>
        <taxon>Pseudomonadota</taxon>
        <taxon>Betaproteobacteria</taxon>
        <taxon>Rhodocyclales</taxon>
        <taxon>Rhodocyclaceae</taxon>
        <taxon>Niveibacterium</taxon>
    </lineage>
</organism>
<comment type="similarity">
    <text evidence="2">Belongs to the hyi family.</text>
</comment>
<proteinExistence type="inferred from homology"/>
<dbReference type="InterPro" id="IPR036237">
    <property type="entry name" value="Xyl_isomerase-like_sf"/>
</dbReference>
<dbReference type="InterPro" id="IPR050417">
    <property type="entry name" value="Sugar_Epim/Isomerase"/>
</dbReference>
<dbReference type="Pfam" id="PF01261">
    <property type="entry name" value="AP_endonuc_2"/>
    <property type="match status" value="1"/>
</dbReference>
<sequence length="260" mass="28903">MPRFAANLSWLFTELDFPGRFQAAARAGFEAVEFLFPYDYTPEAVARWQRDAGVQTVLFNLPPGEWANGERGLAAQPGREQDFAASVELALLHARALGVKRLHAMAGLTDPDLPHSLQRHVYIQNLRQACRRLAPSGIELLIEPINPSDMPHYFLTHVSQALEIIAEVGEPNLRLQFDAYHVHRVGDDVGATFAVAQPQVAHIQIAGSPGRNEPDTGTLDYRMLFAQIDAAGFEGWIGCEYRPAADTVVGLHWRERLTAR</sequence>
<protein>
    <submittedName>
        <fullName evidence="4">TIM barrel protein</fullName>
    </submittedName>
</protein>
<evidence type="ECO:0000256" key="1">
    <source>
        <dbReference type="ARBA" id="ARBA00023235"/>
    </source>
</evidence>
<feature type="domain" description="Xylose isomerase-like TIM barrel" evidence="3">
    <location>
        <begin position="21"/>
        <end position="248"/>
    </location>
</feature>
<dbReference type="EMBL" id="CP071060">
    <property type="protein sequence ID" value="QSI79241.1"/>
    <property type="molecule type" value="Genomic_DNA"/>
</dbReference>
<dbReference type="PIRSF" id="PIRSF006241">
    <property type="entry name" value="HyI"/>
    <property type="match status" value="1"/>
</dbReference>
<keyword evidence="1 2" id="KW-0413">Isomerase</keyword>